<protein>
    <submittedName>
        <fullName evidence="1">Uncharacterized protein</fullName>
    </submittedName>
</protein>
<dbReference type="Proteomes" id="UP000285405">
    <property type="component" value="Unassembled WGS sequence"/>
</dbReference>
<dbReference type="EMBL" id="MCBR01001804">
    <property type="protein sequence ID" value="RKF82124.1"/>
    <property type="molecule type" value="Genomic_DNA"/>
</dbReference>
<evidence type="ECO:0000313" key="1">
    <source>
        <dbReference type="EMBL" id="RKF82124.1"/>
    </source>
</evidence>
<name>A0A420J5R7_9PEZI</name>
<comment type="caution">
    <text evidence="1">The sequence shown here is derived from an EMBL/GenBank/DDBJ whole genome shotgun (WGS) entry which is preliminary data.</text>
</comment>
<reference evidence="1 2" key="1">
    <citation type="journal article" date="2018" name="BMC Genomics">
        <title>Comparative genome analyses reveal sequence features reflecting distinct modes of host-adaptation between dicot and monocot powdery mildew.</title>
        <authorList>
            <person name="Wu Y."/>
            <person name="Ma X."/>
            <person name="Pan Z."/>
            <person name="Kale S.D."/>
            <person name="Song Y."/>
            <person name="King H."/>
            <person name="Zhang Q."/>
            <person name="Presley C."/>
            <person name="Deng X."/>
            <person name="Wei C.I."/>
            <person name="Xiao S."/>
        </authorList>
    </citation>
    <scope>NUCLEOTIDE SEQUENCE [LARGE SCALE GENOMIC DNA]</scope>
    <source>
        <strain evidence="1">UCSC1</strain>
    </source>
</reference>
<sequence>MPGFCPEPARASKEGSVWRSVILETKKRHVNRISVCGMYKSIFEELLTKDVRLISVIPHEQSTVHAESHSAQNKRDEVSSMGKVDDIVLGVA</sequence>
<dbReference type="AlphaFoldDB" id="A0A420J5R7"/>
<gene>
    <name evidence="1" type="ORF">GcC1_018016</name>
</gene>
<organism evidence="1 2">
    <name type="scientific">Golovinomyces cichoracearum</name>
    <dbReference type="NCBI Taxonomy" id="62708"/>
    <lineage>
        <taxon>Eukaryota</taxon>
        <taxon>Fungi</taxon>
        <taxon>Dikarya</taxon>
        <taxon>Ascomycota</taxon>
        <taxon>Pezizomycotina</taxon>
        <taxon>Leotiomycetes</taxon>
        <taxon>Erysiphales</taxon>
        <taxon>Erysiphaceae</taxon>
        <taxon>Golovinomyces</taxon>
    </lineage>
</organism>
<proteinExistence type="predicted"/>
<accession>A0A420J5R7</accession>
<evidence type="ECO:0000313" key="2">
    <source>
        <dbReference type="Proteomes" id="UP000285405"/>
    </source>
</evidence>